<dbReference type="Proteomes" id="UP000352698">
    <property type="component" value="Unassembled WGS sequence"/>
</dbReference>
<dbReference type="AlphaFoldDB" id="A0A4S2CB62"/>
<accession>A0A4S2CB62</accession>
<sequence length="64" mass="7360">MKKNQHEVLNILSAFIGYIIVGTIKALIDGTLNFLSFFNDIFLSGLLFIVFYSISYLLIMRLKK</sequence>
<name>A0A4S2CB62_ENTHR</name>
<dbReference type="GeneID" id="56786675"/>
<comment type="caution">
    <text evidence="1">The sequence shown here is derived from an EMBL/GenBank/DDBJ whole genome shotgun (WGS) entry which is preliminary data.</text>
</comment>
<reference evidence="1 2" key="1">
    <citation type="submission" date="2019-05" db="EMBL/GenBank/DDBJ databases">
        <authorList>
            <consortium name="Pathogen Informatics"/>
        </authorList>
    </citation>
    <scope>NUCLEOTIDE SEQUENCE [LARGE SCALE GENOMIC DNA]</scope>
    <source>
        <strain evidence="1 2">NCTC12204</strain>
    </source>
</reference>
<dbReference type="EMBL" id="CABEEP010000001">
    <property type="protein sequence ID" value="VTQ68315.1"/>
    <property type="molecule type" value="Genomic_DNA"/>
</dbReference>
<evidence type="ECO:0000313" key="2">
    <source>
        <dbReference type="Proteomes" id="UP000352698"/>
    </source>
</evidence>
<organism evidence="1 2">
    <name type="scientific">Enterococcus hirae</name>
    <dbReference type="NCBI Taxonomy" id="1354"/>
    <lineage>
        <taxon>Bacteria</taxon>
        <taxon>Bacillati</taxon>
        <taxon>Bacillota</taxon>
        <taxon>Bacilli</taxon>
        <taxon>Lactobacillales</taxon>
        <taxon>Enterococcaceae</taxon>
        <taxon>Enterococcus</taxon>
    </lineage>
</organism>
<evidence type="ECO:0000313" key="1">
    <source>
        <dbReference type="EMBL" id="VTQ68315.1"/>
    </source>
</evidence>
<protein>
    <submittedName>
        <fullName evidence="1">Uncharacterized protein</fullName>
    </submittedName>
</protein>
<dbReference type="RefSeq" id="WP_010737109.1">
    <property type="nucleotide sequence ID" value="NZ_BSWT01000124.1"/>
</dbReference>
<gene>
    <name evidence="1" type="ORF">NCTC12204_02319</name>
</gene>
<proteinExistence type="predicted"/>